<name>A0A292PKM3_9PEZI</name>
<dbReference type="AlphaFoldDB" id="A0A292PKM3"/>
<evidence type="ECO:0000256" key="2">
    <source>
        <dbReference type="ARBA" id="ARBA00022857"/>
    </source>
</evidence>
<dbReference type="InterPro" id="IPR036291">
    <property type="entry name" value="NAD(P)-bd_dom_sf"/>
</dbReference>
<organism evidence="5 6">
    <name type="scientific">Tuber aestivum</name>
    <name type="common">summer truffle</name>
    <dbReference type="NCBI Taxonomy" id="59557"/>
    <lineage>
        <taxon>Eukaryota</taxon>
        <taxon>Fungi</taxon>
        <taxon>Dikarya</taxon>
        <taxon>Ascomycota</taxon>
        <taxon>Pezizomycotina</taxon>
        <taxon>Pezizomycetes</taxon>
        <taxon>Pezizales</taxon>
        <taxon>Tuberaceae</taxon>
        <taxon>Tuber</taxon>
    </lineage>
</organism>
<dbReference type="Pfam" id="PF00106">
    <property type="entry name" value="adh_short"/>
    <property type="match status" value="1"/>
</dbReference>
<sequence>MSQRAASPEENMNPQVILVTGANKGIGYGIVRSLLTSAPSRSIIYLTSRDVSRGQKAVTELSAIGGRSSNLVYHQLDITDEQSIDTLVNKIRNAHGRLDVLINNASIAGTDNELMVDVNYYGTLMVCKKFLPIIEKDHGRIVTMGSAIGHLAAFENEEIRNQLGNPELTVEQLSALMDKYKADCKDGKASENGWPMAYAVTKAGETALSGILARKYPSLLINVCCPGWVNTEMGASMGGKPPKTIDEGAIIPVRLAVSDLGGVSGGFWENPSVMDTGVGSVSVW</sequence>
<dbReference type="GO" id="GO:0016491">
    <property type="term" value="F:oxidoreductase activity"/>
    <property type="evidence" value="ECO:0007669"/>
    <property type="project" value="UniProtKB-KW"/>
</dbReference>
<dbReference type="Gene3D" id="3.40.50.720">
    <property type="entry name" value="NAD(P)-binding Rossmann-like Domain"/>
    <property type="match status" value="1"/>
</dbReference>
<gene>
    <name evidence="5" type="ORF">GSTUAT00008758001</name>
</gene>
<protein>
    <recommendedName>
        <fullName evidence="7">Ketoreductase (KR) domain-containing protein</fullName>
    </recommendedName>
</protein>
<evidence type="ECO:0000256" key="1">
    <source>
        <dbReference type="ARBA" id="ARBA00006484"/>
    </source>
</evidence>
<reference evidence="5" key="1">
    <citation type="submission" date="2015-10" db="EMBL/GenBank/DDBJ databases">
        <authorList>
            <person name="Regsiter A."/>
            <person name="william w."/>
        </authorList>
    </citation>
    <scope>NUCLEOTIDE SEQUENCE</scope>
    <source>
        <strain evidence="5">Montdore</strain>
    </source>
</reference>
<dbReference type="PRINTS" id="PR00080">
    <property type="entry name" value="SDRFAMILY"/>
</dbReference>
<evidence type="ECO:0000313" key="5">
    <source>
        <dbReference type="EMBL" id="CUS07158.1"/>
    </source>
</evidence>
<keyword evidence="2" id="KW-0521">NADP</keyword>
<comment type="similarity">
    <text evidence="1 4">Belongs to the short-chain dehydrogenases/reductases (SDR) family.</text>
</comment>
<evidence type="ECO:0000256" key="4">
    <source>
        <dbReference type="RuleBase" id="RU000363"/>
    </source>
</evidence>
<accession>A0A292PKM3</accession>
<dbReference type="SUPFAM" id="SSF51735">
    <property type="entry name" value="NAD(P)-binding Rossmann-fold domains"/>
    <property type="match status" value="1"/>
</dbReference>
<evidence type="ECO:0000256" key="3">
    <source>
        <dbReference type="ARBA" id="ARBA00023002"/>
    </source>
</evidence>
<dbReference type="EMBL" id="LN891239">
    <property type="protein sequence ID" value="CUS07158.1"/>
    <property type="molecule type" value="Genomic_DNA"/>
</dbReference>
<dbReference type="PANTHER" id="PTHR43963">
    <property type="entry name" value="CARBONYL REDUCTASE 1-RELATED"/>
    <property type="match status" value="1"/>
</dbReference>
<dbReference type="PRINTS" id="PR00081">
    <property type="entry name" value="GDHRDH"/>
</dbReference>
<dbReference type="Proteomes" id="UP001412239">
    <property type="component" value="Unassembled WGS sequence"/>
</dbReference>
<dbReference type="PANTHER" id="PTHR43963:SF6">
    <property type="entry name" value="CHAIN DEHYDROGENASE FAMILY PROTEIN, PUTATIVE (AFU_ORTHOLOGUE AFUA_3G15350)-RELATED"/>
    <property type="match status" value="1"/>
</dbReference>
<evidence type="ECO:0000313" key="6">
    <source>
        <dbReference type="Proteomes" id="UP001412239"/>
    </source>
</evidence>
<keyword evidence="6" id="KW-1185">Reference proteome</keyword>
<evidence type="ECO:0008006" key="7">
    <source>
        <dbReference type="Google" id="ProtNLM"/>
    </source>
</evidence>
<proteinExistence type="inferred from homology"/>
<keyword evidence="3" id="KW-0560">Oxidoreductase</keyword>
<dbReference type="InterPro" id="IPR002347">
    <property type="entry name" value="SDR_fam"/>
</dbReference>